<dbReference type="Gene3D" id="1.10.10.10">
    <property type="entry name" value="Winged helix-like DNA-binding domain superfamily/Winged helix DNA-binding domain"/>
    <property type="match status" value="1"/>
</dbReference>
<dbReference type="InterPro" id="IPR013196">
    <property type="entry name" value="HTH_11"/>
</dbReference>
<comment type="caution">
    <text evidence="4">The sequence shown here is derived from an EMBL/GenBank/DDBJ whole genome shotgun (WGS) entry which is preliminary data.</text>
</comment>
<dbReference type="Pfam" id="PF08279">
    <property type="entry name" value="HTH_11"/>
    <property type="match status" value="1"/>
</dbReference>
<reference evidence="4 5" key="1">
    <citation type="submission" date="2017-04" db="EMBL/GenBank/DDBJ databases">
        <title>Comparative genome analysis of Subtercola boreus.</title>
        <authorList>
            <person name="Cho Y.-J."/>
            <person name="Cho A."/>
            <person name="Kim O.-S."/>
            <person name="Lee J.-I."/>
        </authorList>
    </citation>
    <scope>NUCLEOTIDE SEQUENCE [LARGE SCALE GENOMIC DNA]</scope>
    <source>
        <strain evidence="4 5">P27444</strain>
    </source>
</reference>
<dbReference type="Pfam" id="PF00874">
    <property type="entry name" value="PRD"/>
    <property type="match status" value="1"/>
</dbReference>
<dbReference type="PROSITE" id="PS51372">
    <property type="entry name" value="PRD_2"/>
    <property type="match status" value="1"/>
</dbReference>
<dbReference type="InterPro" id="IPR036634">
    <property type="entry name" value="PRD_sf"/>
</dbReference>
<dbReference type="PROSITE" id="PS51094">
    <property type="entry name" value="PTS_EIIA_TYPE_2"/>
    <property type="match status" value="1"/>
</dbReference>
<dbReference type="InterPro" id="IPR036390">
    <property type="entry name" value="WH_DNA-bd_sf"/>
</dbReference>
<evidence type="ECO:0000259" key="2">
    <source>
        <dbReference type="PROSITE" id="PS51094"/>
    </source>
</evidence>
<dbReference type="InterPro" id="IPR002178">
    <property type="entry name" value="PTS_EIIA_type-2_dom"/>
</dbReference>
<organism evidence="4 5">
    <name type="scientific">Subtercola boreus</name>
    <dbReference type="NCBI Taxonomy" id="120213"/>
    <lineage>
        <taxon>Bacteria</taxon>
        <taxon>Bacillati</taxon>
        <taxon>Actinomycetota</taxon>
        <taxon>Actinomycetes</taxon>
        <taxon>Micrococcales</taxon>
        <taxon>Microbacteriaceae</taxon>
        <taxon>Subtercola</taxon>
    </lineage>
</organism>
<dbReference type="Pfam" id="PF00359">
    <property type="entry name" value="PTS_EIIA_2"/>
    <property type="match status" value="1"/>
</dbReference>
<dbReference type="InterPro" id="IPR036388">
    <property type="entry name" value="WH-like_DNA-bd_sf"/>
</dbReference>
<dbReference type="SUPFAM" id="SSF55804">
    <property type="entry name" value="Phoshotransferase/anion transport protein"/>
    <property type="match status" value="1"/>
</dbReference>
<dbReference type="OrthoDB" id="3710983at2"/>
<dbReference type="AlphaFoldDB" id="A0A3E0VC45"/>
<accession>A0A3E0VC45</accession>
<evidence type="ECO:0000313" key="5">
    <source>
        <dbReference type="Proteomes" id="UP000256709"/>
    </source>
</evidence>
<dbReference type="PANTHER" id="PTHR30185">
    <property type="entry name" value="CRYPTIC BETA-GLUCOSIDE BGL OPERON ANTITERMINATOR"/>
    <property type="match status" value="1"/>
</dbReference>
<protein>
    <submittedName>
        <fullName evidence="4">Transcriptional antiterminator</fullName>
    </submittedName>
</protein>
<dbReference type="Gene3D" id="3.40.930.10">
    <property type="entry name" value="Mannitol-specific EII, Chain A"/>
    <property type="match status" value="1"/>
</dbReference>
<proteinExistence type="predicted"/>
<dbReference type="SUPFAM" id="SSF46785">
    <property type="entry name" value="Winged helix' DNA-binding domain"/>
    <property type="match status" value="1"/>
</dbReference>
<dbReference type="InterPro" id="IPR011608">
    <property type="entry name" value="PRD"/>
</dbReference>
<dbReference type="GO" id="GO:0006355">
    <property type="term" value="P:regulation of DNA-templated transcription"/>
    <property type="evidence" value="ECO:0007669"/>
    <property type="project" value="InterPro"/>
</dbReference>
<feature type="domain" description="PRD" evidence="3">
    <location>
        <begin position="282"/>
        <end position="388"/>
    </location>
</feature>
<dbReference type="Proteomes" id="UP000256709">
    <property type="component" value="Unassembled WGS sequence"/>
</dbReference>
<name>A0A3E0VC45_9MICO</name>
<dbReference type="InterPro" id="IPR016152">
    <property type="entry name" value="PTrfase/Anion_transptr"/>
</dbReference>
<feature type="domain" description="PTS EIIA type-2" evidence="2">
    <location>
        <begin position="491"/>
        <end position="634"/>
    </location>
</feature>
<dbReference type="PANTHER" id="PTHR30185:SF12">
    <property type="entry name" value="TRANSCRIPTIONAL REGULATOR MANR"/>
    <property type="match status" value="1"/>
</dbReference>
<dbReference type="EMBL" id="NBXA01000026">
    <property type="protein sequence ID" value="RFA07331.1"/>
    <property type="molecule type" value="Genomic_DNA"/>
</dbReference>
<gene>
    <name evidence="4" type="ORF">B7R21_14030</name>
</gene>
<evidence type="ECO:0000313" key="4">
    <source>
        <dbReference type="EMBL" id="RFA07331.1"/>
    </source>
</evidence>
<dbReference type="RefSeq" id="WP_116283876.1">
    <property type="nucleotide sequence ID" value="NZ_NBXA01000026.1"/>
</dbReference>
<dbReference type="Gene3D" id="1.10.1790.10">
    <property type="entry name" value="PRD domain"/>
    <property type="match status" value="1"/>
</dbReference>
<sequence>MSDRRQRLLDFLAENDGWTTSSQLADRLGVTTRSVRSYVTAAKAAAEPLDIISSSAEGYRLNRDAYANWLGRPDSPRDRLHHVVRRLNESTDGVDVYELAASLFVSESTIEADLRKARPLLEEAGLTLARQGSIVSVQGGEENRRRLVSRMFRDESARGFIEVERIQKEFGSANLTAFKTDLLALLDSGGYFVNEFGLDSVLLHVAIAVDRTQKDLVLGAADVDPGASVPPAELGAGIHRLMRTHFTVTLSNADLDHLVLLLTTRVITPGHDLPVEEQTDTLGLTDDVEFVRRIARKAGEQYLVDLDGDEFAVRLALHVRNLVARARVSSYSRNPMTRSIKTSYPMTYELAVFIASEIQRKESITINDDEIAYIALHVGSHLERQARREEMVTCTLIFPNYYDIHLMMLRRLEEALGEDVRVEKIITRTDVDRSEITTDLTITTVPALALGDNAVLVQTFLTDDDIDTVRRAVRRVRRHQRRRQLKDDLLLYFSEDLFVRNLAAVDEVDMITQLGDRMLAQGIIDQPYIDGAIERERMSSTAFTDSVAVPHSMLMSANRTAIAIAVNDRAMDWGENRVNVIALIAFSSSGRNSFQSIFDQFVEVFSERDDVLQLIRGSTDFAAFIEELVHLMDK</sequence>
<dbReference type="InterPro" id="IPR050661">
    <property type="entry name" value="BglG_antiterminators"/>
</dbReference>
<dbReference type="SUPFAM" id="SSF63520">
    <property type="entry name" value="PTS-regulatory domain, PRD"/>
    <property type="match status" value="1"/>
</dbReference>
<evidence type="ECO:0000259" key="3">
    <source>
        <dbReference type="PROSITE" id="PS51372"/>
    </source>
</evidence>
<evidence type="ECO:0000256" key="1">
    <source>
        <dbReference type="ARBA" id="ARBA00022737"/>
    </source>
</evidence>
<keyword evidence="1" id="KW-0677">Repeat</keyword>